<dbReference type="EMBL" id="JAPFQI010000016">
    <property type="protein sequence ID" value="MCW8087376.1"/>
    <property type="molecule type" value="Genomic_DNA"/>
</dbReference>
<dbReference type="RefSeq" id="WP_301591568.1">
    <property type="nucleotide sequence ID" value="NZ_JAPFQI010000016.1"/>
</dbReference>
<keyword evidence="4" id="KW-1185">Reference proteome</keyword>
<dbReference type="InterPro" id="IPR003692">
    <property type="entry name" value="Hydantoinase_B"/>
</dbReference>
<accession>A0ABT3NZ09</accession>
<name>A0ABT3NZ09_9PROT</name>
<gene>
    <name evidence="3" type="ORF">OF850_17235</name>
</gene>
<feature type="domain" description="Hydantoinase B/oxoprolinase" evidence="2">
    <location>
        <begin position="9"/>
        <end position="520"/>
    </location>
</feature>
<evidence type="ECO:0000313" key="3">
    <source>
        <dbReference type="EMBL" id="MCW8087376.1"/>
    </source>
</evidence>
<evidence type="ECO:0000259" key="2">
    <source>
        <dbReference type="Pfam" id="PF02538"/>
    </source>
</evidence>
<dbReference type="InterPro" id="IPR045079">
    <property type="entry name" value="Oxoprolinase-like"/>
</dbReference>
<evidence type="ECO:0000256" key="1">
    <source>
        <dbReference type="SAM" id="MobiDB-lite"/>
    </source>
</evidence>
<dbReference type="Pfam" id="PF02538">
    <property type="entry name" value="Hydantoinase_B"/>
    <property type="match status" value="1"/>
</dbReference>
<dbReference type="Proteomes" id="UP001526430">
    <property type="component" value="Unassembled WGS sequence"/>
</dbReference>
<dbReference type="PANTHER" id="PTHR11365">
    <property type="entry name" value="5-OXOPROLINASE RELATED"/>
    <property type="match status" value="1"/>
</dbReference>
<feature type="compositionally biased region" description="Basic and acidic residues" evidence="1">
    <location>
        <begin position="519"/>
        <end position="535"/>
    </location>
</feature>
<sequence>MHDAPRAFDSVHLELIWTRLVSIVDEAAAALVRTSFSTIVRESHDFACVLTDARGHSLVQATDGVPSFLCTVPRTIGHFLREFPPETLEEGDVLITNDIWLGTGHLPDITVAKPIFLDGRLAGFAGSVAHAPDIGGRIRTAESREVFEEGLQIPVMKVVRRGVMDDTFLRFFRKNTRMPDQTLGDLQAQFTALDLMERRLRGVLAEHRLASLEELADEIHGRSERATRAAIRAVPDGTYHAEVLTDGLERPIRLKLALRKQGDSIHADYAGTDSQVPRGINVCLAYTLAYTAFAVKAALCPEVPNNEGAFRPITVSAPQGCILNSTPPAAGANRALTGHFIPPMILQALASALPDRVIAGTGSPLWSLNFAGTRPDGTPIANQFFMNGGYGASAGRDGPNVLSWPSNVSAAPVEMIEQGYPFRIRHRRLRRGTGGEGRHRGGTGQEWAFESRSTTPVAVTFMAERTKSEAAAPGLAGGRPGTPGAVLIDGVPVDPKRQHILQPGSVVELRTPGGGGHGDPGERAQERITRDREDGLLGEAQA</sequence>
<dbReference type="PANTHER" id="PTHR11365:SF23">
    <property type="entry name" value="HYPOTHETICAL 5-OXOPROLINASE (EUROFUNG)-RELATED"/>
    <property type="match status" value="1"/>
</dbReference>
<proteinExistence type="predicted"/>
<comment type="caution">
    <text evidence="3">The sequence shown here is derived from an EMBL/GenBank/DDBJ whole genome shotgun (WGS) entry which is preliminary data.</text>
</comment>
<evidence type="ECO:0000313" key="4">
    <source>
        <dbReference type="Proteomes" id="UP001526430"/>
    </source>
</evidence>
<protein>
    <submittedName>
        <fullName evidence="3">Hydantoinase B/oxoprolinase family protein</fullName>
    </submittedName>
</protein>
<organism evidence="3 4">
    <name type="scientific">Sabulicella glaciei</name>
    <dbReference type="NCBI Taxonomy" id="2984948"/>
    <lineage>
        <taxon>Bacteria</taxon>
        <taxon>Pseudomonadati</taxon>
        <taxon>Pseudomonadota</taxon>
        <taxon>Alphaproteobacteria</taxon>
        <taxon>Acetobacterales</taxon>
        <taxon>Acetobacteraceae</taxon>
        <taxon>Sabulicella</taxon>
    </lineage>
</organism>
<feature type="region of interest" description="Disordered" evidence="1">
    <location>
        <begin position="502"/>
        <end position="542"/>
    </location>
</feature>
<reference evidence="3 4" key="1">
    <citation type="submission" date="2022-10" db="EMBL/GenBank/DDBJ databases">
        <title>Roseococcus glaciei nov., sp. nov., isolated from glacier.</title>
        <authorList>
            <person name="Liu Q."/>
            <person name="Xin Y.-H."/>
        </authorList>
    </citation>
    <scope>NUCLEOTIDE SEQUENCE [LARGE SCALE GENOMIC DNA]</scope>
    <source>
        <strain evidence="3 4">MDT2-1-1</strain>
    </source>
</reference>